<keyword evidence="5" id="KW-1185">Reference proteome</keyword>
<feature type="domain" description="Septin-type G" evidence="3">
    <location>
        <begin position="309"/>
        <end position="377"/>
    </location>
</feature>
<evidence type="ECO:0000256" key="1">
    <source>
        <dbReference type="RuleBase" id="RU004560"/>
    </source>
</evidence>
<proteinExistence type="inferred from homology"/>
<accession>A0A395NDV4</accession>
<feature type="compositionally biased region" description="Low complexity" evidence="2">
    <location>
        <begin position="71"/>
        <end position="88"/>
    </location>
</feature>
<protein>
    <recommendedName>
        <fullName evidence="3">Septin-type G domain-containing protein</fullName>
    </recommendedName>
</protein>
<dbReference type="AlphaFoldDB" id="A0A395NDV4"/>
<dbReference type="EMBL" id="PXOA01000564">
    <property type="protein sequence ID" value="RFU74164.1"/>
    <property type="molecule type" value="Genomic_DNA"/>
</dbReference>
<dbReference type="OrthoDB" id="4150765at2759"/>
<feature type="compositionally biased region" description="Low complexity" evidence="2">
    <location>
        <begin position="114"/>
        <end position="128"/>
    </location>
</feature>
<keyword evidence="1" id="KW-0342">GTP-binding</keyword>
<feature type="region of interest" description="Disordered" evidence="2">
    <location>
        <begin position="1"/>
        <end position="23"/>
    </location>
</feature>
<feature type="compositionally biased region" description="Low complexity" evidence="2">
    <location>
        <begin position="1"/>
        <end position="12"/>
    </location>
</feature>
<feature type="region of interest" description="Disordered" evidence="2">
    <location>
        <begin position="53"/>
        <end position="128"/>
    </location>
</feature>
<gene>
    <name evidence="4" type="ORF">TARUN_8079</name>
</gene>
<evidence type="ECO:0000256" key="2">
    <source>
        <dbReference type="SAM" id="MobiDB-lite"/>
    </source>
</evidence>
<keyword evidence="1" id="KW-0547">Nucleotide-binding</keyword>
<dbReference type="Proteomes" id="UP000266272">
    <property type="component" value="Unassembled WGS sequence"/>
</dbReference>
<dbReference type="Gene3D" id="3.40.50.300">
    <property type="entry name" value="P-loop containing nucleotide triphosphate hydrolases"/>
    <property type="match status" value="1"/>
</dbReference>
<name>A0A395NDV4_TRIAR</name>
<dbReference type="InterPro" id="IPR027417">
    <property type="entry name" value="P-loop_NTPase"/>
</dbReference>
<organism evidence="4 5">
    <name type="scientific">Trichoderma arundinaceum</name>
    <dbReference type="NCBI Taxonomy" id="490622"/>
    <lineage>
        <taxon>Eukaryota</taxon>
        <taxon>Fungi</taxon>
        <taxon>Dikarya</taxon>
        <taxon>Ascomycota</taxon>
        <taxon>Pezizomycotina</taxon>
        <taxon>Sordariomycetes</taxon>
        <taxon>Hypocreomycetidae</taxon>
        <taxon>Hypocreales</taxon>
        <taxon>Hypocreaceae</taxon>
        <taxon>Trichoderma</taxon>
    </lineage>
</organism>
<dbReference type="STRING" id="490622.A0A395NDV4"/>
<evidence type="ECO:0000313" key="4">
    <source>
        <dbReference type="EMBL" id="RFU74164.1"/>
    </source>
</evidence>
<dbReference type="Pfam" id="PF00735">
    <property type="entry name" value="Septin"/>
    <property type="match status" value="1"/>
</dbReference>
<evidence type="ECO:0000259" key="3">
    <source>
        <dbReference type="Pfam" id="PF00735"/>
    </source>
</evidence>
<comment type="similarity">
    <text evidence="1">Belongs to the TRAFAC class TrmE-Era-EngA-EngB-Septin-like GTPase superfamily. Septin GTPase family.</text>
</comment>
<evidence type="ECO:0000313" key="5">
    <source>
        <dbReference type="Proteomes" id="UP000266272"/>
    </source>
</evidence>
<reference evidence="4 5" key="1">
    <citation type="journal article" date="2018" name="PLoS Pathog.">
        <title>Evolution of structural diversity of trichothecenes, a family of toxins produced by plant pathogenic and entomopathogenic fungi.</title>
        <authorList>
            <person name="Proctor R.H."/>
            <person name="McCormick S.P."/>
            <person name="Kim H.S."/>
            <person name="Cardoza R.E."/>
            <person name="Stanley A.M."/>
            <person name="Lindo L."/>
            <person name="Kelly A."/>
            <person name="Brown D.W."/>
            <person name="Lee T."/>
            <person name="Vaughan M.M."/>
            <person name="Alexander N.J."/>
            <person name="Busman M."/>
            <person name="Gutierrez S."/>
        </authorList>
    </citation>
    <scope>NUCLEOTIDE SEQUENCE [LARGE SCALE GENOMIC DNA]</scope>
    <source>
        <strain evidence="4 5">IBT 40837</strain>
    </source>
</reference>
<dbReference type="GO" id="GO:0005525">
    <property type="term" value="F:GTP binding"/>
    <property type="evidence" value="ECO:0007669"/>
    <property type="project" value="UniProtKB-KW"/>
</dbReference>
<sequence>MRPVPASGSASAHHGRSDSLTPNATIPAMTYFVGTEDSISDLSEMSFQTPRFPYKSEYEPSQRVGKSNHRSTMSASTSISWPSPSLSSQPGGETPHDLSRPMTPVMLGNSGPESVISSTSSPMSSPVASMSASRISSSLSLVNPHQGGLGLYQHTAGGIAGSHTPQLIMPSLTVPRRRPFSDTGKSLGKLKVLVTGPDAIAQCSEHIVHVDPVTSQNKGEVAEVYASTRPYPWWRAELDPSSAPRRRSSALDEMLDRNLCFVDCPPQRKSEASHPAIRYIESQLLPLLHRPISDGDLWNLLSNGTEPIVDAVLYLLPHTGPDPADIEAIRMLQNTTNVIPLLARADEINNDEAIASKQYIDDSLRDKDVEYFSFSAPGVSSEASDVYAVSSIADSDYDVMDASVLMNSEYVRPLVSTDLTRLVEQLMSQDGSARLRHAASLKCVRWRRQKAMSSSSQTALICRQPMGMYSYSPPLWGGSYLPEQYHRPLEMASWAESLRQSLEAERLGELPMQLLGPGITMNDMPLARVNQKLKRQKHKKSKREEPVPHHQDPLGLLGLAGHIKCNSRLTLELVSSIGVIGYFTSWLVRPDGLPSRC</sequence>
<comment type="caution">
    <text evidence="4">The sequence shown here is derived from an EMBL/GenBank/DDBJ whole genome shotgun (WGS) entry which is preliminary data.</text>
</comment>
<dbReference type="InterPro" id="IPR030379">
    <property type="entry name" value="G_SEPTIN_dom"/>
</dbReference>